<proteinExistence type="predicted"/>
<accession>A0ACC2DPD3</accession>
<comment type="caution">
    <text evidence="1">The sequence shown here is derived from an EMBL/GenBank/DDBJ whole genome shotgun (WGS) entry which is preliminary data.</text>
</comment>
<sequence>MNQFFSDGMSSEYANHKDSVRHSNSGRAGRRQGSLGSFLSTAADAVDEQQENRFHSSRSSKASSAYRLSSHKADKFGAASLGGYGASSGGTKKYGAELLPDIYDEVFRLPAKLSSSSKYSDLPVLDPTAYYDEEDLFSSSTVMRNNSAVGVIYEDVFGGGLATGPTYTDLNDLLECFGASNSRSGEASSSSSGLHAQSPSAMTSSVKHEPDEDELFQSSKPESTGKRPKPLQSRSVNAFWQKDVEEEPYTRLIREHAGCQNKRGSRSFKNGETQKERKGEVIRQAFEPSFSVQKLSPLSTDTDPASVVQSSCSKDFSGLTSCGTNSSSHNYTRDWLRSIDNYSNSSESIKFLNHDMEASLSPNWKEEMCFEDHLSLLENFEPIKSVTSNGAQAQKERHRGEVWLTVDDLKLKTGPSVTPPPSRLPPLPRGAKNANPLRMPDRHAQGNGHAHLKVHANGVGQKSQDSTASTGSDFELNFSVPSAHNEAAGDGMTSSKEAEVSTGDNAILDAEESDSNSILTPLKSDIFNNKLQVEAGEIVIGAAKKDDREEQVKVSDNKDQEPEKQQEENVMNFTGADHMHGLNQKERKTITFKNIEQKEEQMMMRATVVEHRHEEQKERKTVLVDKAEHKEEEMMINSKVTEHVHETEQKERKTISVENVEHNGEEAVIAGVLGTIGVKKDANWNVEVMNNKDNEEVIANDMQNEDREVESKPEPEIMGNPTAGMRQNEEENNRNRPSILEARDRVAQSNLNAEDLEPVDKADKEIKGTVECRKAKVLNDVPLESWEKKDWGFREIEIDIQRREREYELERQKEREMEREKDRMGLENTFFEQKVKLGRTPTEMATAASRERVTTDRIEKGGAEKIAVPRFRTGFAAAERFHADMSERVSERAFRPPDDIQGSDEKSRDQRNLASGSQQRTLERVAKALAEKKQRDLEAQWESAEKERIAGSLDLEIKRWSSGKEGNLRALLSTLQYVLWQECGWQTISLTDIISSAAVKRAYRKATLCVHPDKVQQKGATVRQKYIAEKVFDLLKEAWNKFNIDEQK</sequence>
<evidence type="ECO:0000313" key="2">
    <source>
        <dbReference type="Proteomes" id="UP001162992"/>
    </source>
</evidence>
<keyword evidence="2" id="KW-1185">Reference proteome</keyword>
<name>A0ACC2DPD3_DIPCM</name>
<evidence type="ECO:0000313" key="1">
    <source>
        <dbReference type="EMBL" id="KAJ7556041.1"/>
    </source>
</evidence>
<reference evidence="2" key="1">
    <citation type="journal article" date="2024" name="Proc. Natl. Acad. Sci. U.S.A.">
        <title>Extraordinary preservation of gene collinearity over three hundred million years revealed in homosporous lycophytes.</title>
        <authorList>
            <person name="Li C."/>
            <person name="Wickell D."/>
            <person name="Kuo L.Y."/>
            <person name="Chen X."/>
            <person name="Nie B."/>
            <person name="Liao X."/>
            <person name="Peng D."/>
            <person name="Ji J."/>
            <person name="Jenkins J."/>
            <person name="Williams M."/>
            <person name="Shu S."/>
            <person name="Plott C."/>
            <person name="Barry K."/>
            <person name="Rajasekar S."/>
            <person name="Grimwood J."/>
            <person name="Han X."/>
            <person name="Sun S."/>
            <person name="Hou Z."/>
            <person name="He W."/>
            <person name="Dai G."/>
            <person name="Sun C."/>
            <person name="Schmutz J."/>
            <person name="Leebens-Mack J.H."/>
            <person name="Li F.W."/>
            <person name="Wang L."/>
        </authorList>
    </citation>
    <scope>NUCLEOTIDE SEQUENCE [LARGE SCALE GENOMIC DNA]</scope>
    <source>
        <strain evidence="2">cv. PW_Plant_1</strain>
    </source>
</reference>
<dbReference type="EMBL" id="CM055096">
    <property type="protein sequence ID" value="KAJ7556041.1"/>
    <property type="molecule type" value="Genomic_DNA"/>
</dbReference>
<protein>
    <submittedName>
        <fullName evidence="1">Uncharacterized protein</fullName>
    </submittedName>
</protein>
<gene>
    <name evidence="1" type="ORF">O6H91_05G066100</name>
</gene>
<organism evidence="1 2">
    <name type="scientific">Diphasiastrum complanatum</name>
    <name type="common">Issler's clubmoss</name>
    <name type="synonym">Lycopodium complanatum</name>
    <dbReference type="NCBI Taxonomy" id="34168"/>
    <lineage>
        <taxon>Eukaryota</taxon>
        <taxon>Viridiplantae</taxon>
        <taxon>Streptophyta</taxon>
        <taxon>Embryophyta</taxon>
        <taxon>Tracheophyta</taxon>
        <taxon>Lycopodiopsida</taxon>
        <taxon>Lycopodiales</taxon>
        <taxon>Lycopodiaceae</taxon>
        <taxon>Lycopodioideae</taxon>
        <taxon>Diphasiastrum</taxon>
    </lineage>
</organism>
<dbReference type="Proteomes" id="UP001162992">
    <property type="component" value="Chromosome 5"/>
</dbReference>